<dbReference type="EMBL" id="VRMN01000005">
    <property type="protein sequence ID" value="KAA8493971.1"/>
    <property type="molecule type" value="Genomic_DNA"/>
</dbReference>
<evidence type="ECO:0000256" key="5">
    <source>
        <dbReference type="ARBA" id="ARBA00022777"/>
    </source>
</evidence>
<evidence type="ECO:0000256" key="7">
    <source>
        <dbReference type="ARBA" id="ARBA00047899"/>
    </source>
</evidence>
<sequence>MTGGAGEHHSAMESNLEIEDDSNTVFPRWRESSQSPVPRHRSRGGSVAPQGAARPATGEENSSVFGDSEPEEYEPDADTDVELDESVSENPEDYGIGGYYRVRPGEMFMDGRYCAIRKLGWGHFSTVWLCYDSVRDHQVAIKFQKSAFHYTESARDEINLLTELARHDPEGKAPVMRLLDQFEVESGYGVHVALVLELLGKSLLTLIRRSCFRGVDLKTVKRIAYHILKGLQFCHEKARIIHTDLKPENILFVYDAEEFEHERLRLKEIVQAVKRQDELLRGSRRGRRGGKRSRVRDEVSEDAMDDIFGTGAQGKRGVESGSRTAVEMAGAYRNVAVNDNSDREDADDYDSEQELRANDADAKLVQRLVQGLEVAVDPARSFASGVVKIADFGNACWIDEHYTKCIQTRQYRCPEVILGADYSETADIWSVACLVFELATGDFLFDPHTGRDYDRDEDHLALIMELLGPMRQVEFRNPTMFNVFMSRNEELRRIKRLTFWPLREVVREKYRFTREEADALSDFCLPMLAYEIDKRASASQCLDQGWLDEVKIEFEGLGASASAVQASTHRSGIFAVGVPRRSRTMDLFSPTPRSSSSGAPLGAPLSLPEAGIALCSELPDQGFSEFPENGETNGIYEPKDGAALNSGTIPVVAGGDSQTTKIVQKEEEEKSVRKE</sequence>
<dbReference type="AlphaFoldDB" id="A0A5J4YR71"/>
<keyword evidence="3" id="KW-0808">Transferase</keyword>
<dbReference type="EC" id="2.7.11.1" evidence="1"/>
<keyword evidence="5 12" id="KW-0418">Kinase</keyword>
<dbReference type="GO" id="GO:0004674">
    <property type="term" value="F:protein serine/threonine kinase activity"/>
    <property type="evidence" value="ECO:0007669"/>
    <property type="project" value="UniProtKB-KW"/>
</dbReference>
<gene>
    <name evidence="12" type="ORF">FVE85_3946</name>
</gene>
<dbReference type="InterPro" id="IPR051334">
    <property type="entry name" value="SRPK"/>
</dbReference>
<dbReference type="Pfam" id="PF00069">
    <property type="entry name" value="Pkinase"/>
    <property type="match status" value="2"/>
</dbReference>
<evidence type="ECO:0000256" key="2">
    <source>
        <dbReference type="ARBA" id="ARBA00022527"/>
    </source>
</evidence>
<evidence type="ECO:0000313" key="13">
    <source>
        <dbReference type="Proteomes" id="UP000324585"/>
    </source>
</evidence>
<comment type="catalytic activity">
    <reaction evidence="7">
        <text>L-threonyl-[protein] + ATP = O-phospho-L-threonyl-[protein] + ADP + H(+)</text>
        <dbReference type="Rhea" id="RHEA:46608"/>
        <dbReference type="Rhea" id="RHEA-COMP:11060"/>
        <dbReference type="Rhea" id="RHEA-COMP:11605"/>
        <dbReference type="ChEBI" id="CHEBI:15378"/>
        <dbReference type="ChEBI" id="CHEBI:30013"/>
        <dbReference type="ChEBI" id="CHEBI:30616"/>
        <dbReference type="ChEBI" id="CHEBI:61977"/>
        <dbReference type="ChEBI" id="CHEBI:456216"/>
        <dbReference type="EC" id="2.7.11.1"/>
    </reaction>
</comment>
<evidence type="ECO:0000256" key="6">
    <source>
        <dbReference type="ARBA" id="ARBA00022840"/>
    </source>
</evidence>
<dbReference type="Gene3D" id="1.10.510.10">
    <property type="entry name" value="Transferase(Phosphotransferase) domain 1"/>
    <property type="match status" value="1"/>
</dbReference>
<evidence type="ECO:0000256" key="4">
    <source>
        <dbReference type="ARBA" id="ARBA00022741"/>
    </source>
</evidence>
<feature type="region of interest" description="Disordered" evidence="10">
    <location>
        <begin position="1"/>
        <end position="90"/>
    </location>
</feature>
<organism evidence="12 13">
    <name type="scientific">Porphyridium purpureum</name>
    <name type="common">Red alga</name>
    <name type="synonym">Porphyridium cruentum</name>
    <dbReference type="NCBI Taxonomy" id="35688"/>
    <lineage>
        <taxon>Eukaryota</taxon>
        <taxon>Rhodophyta</taxon>
        <taxon>Bangiophyceae</taxon>
        <taxon>Porphyridiales</taxon>
        <taxon>Porphyridiaceae</taxon>
        <taxon>Porphyridium</taxon>
    </lineage>
</organism>
<evidence type="ECO:0000256" key="9">
    <source>
        <dbReference type="PROSITE-ProRule" id="PRU10141"/>
    </source>
</evidence>
<evidence type="ECO:0000256" key="8">
    <source>
        <dbReference type="ARBA" id="ARBA00048679"/>
    </source>
</evidence>
<dbReference type="OMA" id="MAPKQPC"/>
<evidence type="ECO:0000259" key="11">
    <source>
        <dbReference type="PROSITE" id="PS50011"/>
    </source>
</evidence>
<feature type="binding site" evidence="9">
    <location>
        <position position="142"/>
    </location>
    <ligand>
        <name>ATP</name>
        <dbReference type="ChEBI" id="CHEBI:30616"/>
    </ligand>
</feature>
<feature type="domain" description="Protein kinase" evidence="11">
    <location>
        <begin position="113"/>
        <end position="547"/>
    </location>
</feature>
<dbReference type="SMART" id="SM00220">
    <property type="entry name" value="S_TKc"/>
    <property type="match status" value="1"/>
</dbReference>
<feature type="compositionally biased region" description="Basic and acidic residues" evidence="10">
    <location>
        <begin position="1"/>
        <end position="11"/>
    </location>
</feature>
<dbReference type="PROSITE" id="PS00107">
    <property type="entry name" value="PROTEIN_KINASE_ATP"/>
    <property type="match status" value="1"/>
</dbReference>
<protein>
    <recommendedName>
        <fullName evidence="1">non-specific serine/threonine protein kinase</fullName>
        <ecNumber evidence="1">2.7.11.1</ecNumber>
    </recommendedName>
</protein>
<dbReference type="InterPro" id="IPR008271">
    <property type="entry name" value="Ser/Thr_kinase_AS"/>
</dbReference>
<evidence type="ECO:0000313" key="12">
    <source>
        <dbReference type="EMBL" id="KAA8493971.1"/>
    </source>
</evidence>
<accession>A0A5J4YR71</accession>
<evidence type="ECO:0000256" key="10">
    <source>
        <dbReference type="SAM" id="MobiDB-lite"/>
    </source>
</evidence>
<comment type="caution">
    <text evidence="12">The sequence shown here is derived from an EMBL/GenBank/DDBJ whole genome shotgun (WGS) entry which is preliminary data.</text>
</comment>
<keyword evidence="6 9" id="KW-0067">ATP-binding</keyword>
<keyword evidence="4 9" id="KW-0547">Nucleotide-binding</keyword>
<dbReference type="SUPFAM" id="SSF56112">
    <property type="entry name" value="Protein kinase-like (PK-like)"/>
    <property type="match status" value="1"/>
</dbReference>
<dbReference type="Gene3D" id="3.30.200.20">
    <property type="entry name" value="Phosphorylase Kinase, domain 1"/>
    <property type="match status" value="1"/>
</dbReference>
<dbReference type="Proteomes" id="UP000324585">
    <property type="component" value="Unassembled WGS sequence"/>
</dbReference>
<comment type="catalytic activity">
    <reaction evidence="8">
        <text>L-seryl-[protein] + ATP = O-phospho-L-seryl-[protein] + ADP + H(+)</text>
        <dbReference type="Rhea" id="RHEA:17989"/>
        <dbReference type="Rhea" id="RHEA-COMP:9863"/>
        <dbReference type="Rhea" id="RHEA-COMP:11604"/>
        <dbReference type="ChEBI" id="CHEBI:15378"/>
        <dbReference type="ChEBI" id="CHEBI:29999"/>
        <dbReference type="ChEBI" id="CHEBI:30616"/>
        <dbReference type="ChEBI" id="CHEBI:83421"/>
        <dbReference type="ChEBI" id="CHEBI:456216"/>
        <dbReference type="EC" id="2.7.11.1"/>
    </reaction>
</comment>
<keyword evidence="13" id="KW-1185">Reference proteome</keyword>
<evidence type="ECO:0000256" key="1">
    <source>
        <dbReference type="ARBA" id="ARBA00012513"/>
    </source>
</evidence>
<dbReference type="PROSITE" id="PS00108">
    <property type="entry name" value="PROTEIN_KINASE_ST"/>
    <property type="match status" value="1"/>
</dbReference>
<dbReference type="GO" id="GO:0005524">
    <property type="term" value="F:ATP binding"/>
    <property type="evidence" value="ECO:0007669"/>
    <property type="project" value="UniProtKB-UniRule"/>
</dbReference>
<dbReference type="InterPro" id="IPR011009">
    <property type="entry name" value="Kinase-like_dom_sf"/>
</dbReference>
<dbReference type="PROSITE" id="PS50011">
    <property type="entry name" value="PROTEIN_KINASE_DOM"/>
    <property type="match status" value="1"/>
</dbReference>
<dbReference type="GO" id="GO:0000245">
    <property type="term" value="P:spliceosomal complex assembly"/>
    <property type="evidence" value="ECO:0007669"/>
    <property type="project" value="TreeGrafter"/>
</dbReference>
<reference evidence="13" key="1">
    <citation type="journal article" date="2019" name="Nat. Commun.">
        <title>Expansion of phycobilisome linker gene families in mesophilic red algae.</title>
        <authorList>
            <person name="Lee J."/>
            <person name="Kim D."/>
            <person name="Bhattacharya D."/>
            <person name="Yoon H.S."/>
        </authorList>
    </citation>
    <scope>NUCLEOTIDE SEQUENCE [LARGE SCALE GENOMIC DNA]</scope>
    <source>
        <strain evidence="13">CCMP 1328</strain>
    </source>
</reference>
<feature type="compositionally biased region" description="Basic and acidic residues" evidence="10">
    <location>
        <begin position="663"/>
        <end position="675"/>
    </location>
</feature>
<dbReference type="FunFam" id="1.10.510.10:FF:000275">
    <property type="entry name" value="SRSF protein kinase 2 isoform X3"/>
    <property type="match status" value="1"/>
</dbReference>
<proteinExistence type="predicted"/>
<dbReference type="InterPro" id="IPR000719">
    <property type="entry name" value="Prot_kinase_dom"/>
</dbReference>
<dbReference type="GO" id="GO:0050684">
    <property type="term" value="P:regulation of mRNA processing"/>
    <property type="evidence" value="ECO:0007669"/>
    <property type="project" value="TreeGrafter"/>
</dbReference>
<evidence type="ECO:0000256" key="3">
    <source>
        <dbReference type="ARBA" id="ARBA00022679"/>
    </source>
</evidence>
<dbReference type="PANTHER" id="PTHR47634:SF9">
    <property type="entry name" value="PROTEIN KINASE DOMAIN-CONTAINING PROTEIN-RELATED"/>
    <property type="match status" value="1"/>
</dbReference>
<name>A0A5J4YR71_PORPP</name>
<keyword evidence="2" id="KW-0723">Serine/threonine-protein kinase</keyword>
<feature type="region of interest" description="Disordered" evidence="10">
    <location>
        <begin position="626"/>
        <end position="675"/>
    </location>
</feature>
<dbReference type="OrthoDB" id="2649at2759"/>
<feature type="compositionally biased region" description="Acidic residues" evidence="10">
    <location>
        <begin position="68"/>
        <end position="90"/>
    </location>
</feature>
<dbReference type="InterPro" id="IPR017441">
    <property type="entry name" value="Protein_kinase_ATP_BS"/>
</dbReference>
<dbReference type="PANTHER" id="PTHR47634">
    <property type="entry name" value="PROTEIN KINASE DOMAIN-CONTAINING PROTEIN-RELATED"/>
    <property type="match status" value="1"/>
</dbReference>